<feature type="compositionally biased region" description="Basic and acidic residues" evidence="1">
    <location>
        <begin position="163"/>
        <end position="174"/>
    </location>
</feature>
<reference evidence="2 3" key="1">
    <citation type="journal article" date="2021" name="Elife">
        <title>Chloroplast acquisition without the gene transfer in kleptoplastic sea slugs, Plakobranchus ocellatus.</title>
        <authorList>
            <person name="Maeda T."/>
            <person name="Takahashi S."/>
            <person name="Yoshida T."/>
            <person name="Shimamura S."/>
            <person name="Takaki Y."/>
            <person name="Nagai Y."/>
            <person name="Toyoda A."/>
            <person name="Suzuki Y."/>
            <person name="Arimoto A."/>
            <person name="Ishii H."/>
            <person name="Satoh N."/>
            <person name="Nishiyama T."/>
            <person name="Hasebe M."/>
            <person name="Maruyama T."/>
            <person name="Minagawa J."/>
            <person name="Obokata J."/>
            <person name="Shigenobu S."/>
        </authorList>
    </citation>
    <scope>NUCLEOTIDE SEQUENCE [LARGE SCALE GENOMIC DNA]</scope>
</reference>
<dbReference type="AlphaFoldDB" id="A0AAV4BWH3"/>
<keyword evidence="3" id="KW-1185">Reference proteome</keyword>
<sequence>MQTFSLSISELPFLKIPKSRLRQVHRDGLYPQNPTSGEPECPVAGYQCYYPASVPIMCTWLSPFPHAQASLSHAATSLGSPSTSRANWLAAKTISQGTKLELQDGRESDFEMSSKGRGESKANPTASSQTPQQDEQKLGAPYHENDDEKTHFGSFGKMPANNDKTHPDVSERENTTLSKSKIHSDLGEHGNMTLPSESGRGNERQVMLEAVAASMEIRKKRRHRWSIEYKRVKGLKQFEERRD</sequence>
<protein>
    <submittedName>
        <fullName evidence="2">Uncharacterized protein</fullName>
    </submittedName>
</protein>
<gene>
    <name evidence="2" type="ORF">PoB_005402600</name>
</gene>
<feature type="compositionally biased region" description="Basic and acidic residues" evidence="1">
    <location>
        <begin position="101"/>
        <end position="120"/>
    </location>
</feature>
<proteinExistence type="predicted"/>
<dbReference type="Proteomes" id="UP000735302">
    <property type="component" value="Unassembled WGS sequence"/>
</dbReference>
<name>A0AAV4BWH3_9GAST</name>
<evidence type="ECO:0000313" key="2">
    <source>
        <dbReference type="EMBL" id="GFO27521.1"/>
    </source>
</evidence>
<dbReference type="EMBL" id="BLXT01005922">
    <property type="protein sequence ID" value="GFO27521.1"/>
    <property type="molecule type" value="Genomic_DNA"/>
</dbReference>
<evidence type="ECO:0000313" key="3">
    <source>
        <dbReference type="Proteomes" id="UP000735302"/>
    </source>
</evidence>
<organism evidence="2 3">
    <name type="scientific">Plakobranchus ocellatus</name>
    <dbReference type="NCBI Taxonomy" id="259542"/>
    <lineage>
        <taxon>Eukaryota</taxon>
        <taxon>Metazoa</taxon>
        <taxon>Spiralia</taxon>
        <taxon>Lophotrochozoa</taxon>
        <taxon>Mollusca</taxon>
        <taxon>Gastropoda</taxon>
        <taxon>Heterobranchia</taxon>
        <taxon>Euthyneura</taxon>
        <taxon>Panpulmonata</taxon>
        <taxon>Sacoglossa</taxon>
        <taxon>Placobranchoidea</taxon>
        <taxon>Plakobranchidae</taxon>
        <taxon>Plakobranchus</taxon>
    </lineage>
</organism>
<feature type="region of interest" description="Disordered" evidence="1">
    <location>
        <begin position="99"/>
        <end position="203"/>
    </location>
</feature>
<evidence type="ECO:0000256" key="1">
    <source>
        <dbReference type="SAM" id="MobiDB-lite"/>
    </source>
</evidence>
<feature type="compositionally biased region" description="Polar residues" evidence="1">
    <location>
        <begin position="122"/>
        <end position="133"/>
    </location>
</feature>
<comment type="caution">
    <text evidence="2">The sequence shown here is derived from an EMBL/GenBank/DDBJ whole genome shotgun (WGS) entry which is preliminary data.</text>
</comment>
<accession>A0AAV4BWH3</accession>